<dbReference type="Proteomes" id="UP000472372">
    <property type="component" value="Chromosome 3"/>
</dbReference>
<sequence>MSGPPPPPRKRASNTSSMPPALLPMWSPAGDLFRAVGGIGLEAVQIVQEAQPVLHIIKRYIALLVVTCPVFWMYQSFFSQADYFIENFTIYLMTNMVILALGGVMKLMSGGTGHTTTLRVERAISVYNYVPISSLAIALLRMLSTAMALYLVSIVIVNVEVLLLFPIIVKQRAYSYIYRELSTPMIGPVFMTQMKQFGILMLDGFLTPWTWIGGVLGHRFGPTFAG</sequence>
<evidence type="ECO:0000313" key="2">
    <source>
        <dbReference type="Proteomes" id="UP000472372"/>
    </source>
</evidence>
<protein>
    <submittedName>
        <fullName evidence="1">Uncharacterized protein</fullName>
    </submittedName>
</protein>
<reference evidence="1" key="1">
    <citation type="submission" date="2021-02" db="EMBL/GenBank/DDBJ databases">
        <authorList>
            <person name="Syme A R."/>
            <person name="Syme A R."/>
            <person name="Moolhuijzen P."/>
        </authorList>
    </citation>
    <scope>NUCLEOTIDE SEQUENCE</scope>
    <source>
        <strain evidence="1">W1-1</strain>
    </source>
</reference>
<accession>A0A6S6VU13</accession>
<dbReference type="EMBL" id="HG992979">
    <property type="protein sequence ID" value="CAE7022495.1"/>
    <property type="molecule type" value="Genomic_DNA"/>
</dbReference>
<dbReference type="AlphaFoldDB" id="A0A6S6VU13"/>
<evidence type="ECO:0000313" key="1">
    <source>
        <dbReference type="EMBL" id="CAE7022495.1"/>
    </source>
</evidence>
<name>A0A6S6VU13_9PLEO</name>
<organism evidence="1 2">
    <name type="scientific">Pyrenophora teres f. teres</name>
    <dbReference type="NCBI Taxonomy" id="97479"/>
    <lineage>
        <taxon>Eukaryota</taxon>
        <taxon>Fungi</taxon>
        <taxon>Dikarya</taxon>
        <taxon>Ascomycota</taxon>
        <taxon>Pezizomycotina</taxon>
        <taxon>Dothideomycetes</taxon>
        <taxon>Pleosporomycetidae</taxon>
        <taxon>Pleosporales</taxon>
        <taxon>Pleosporineae</taxon>
        <taxon>Pleosporaceae</taxon>
        <taxon>Pyrenophora</taxon>
    </lineage>
</organism>
<gene>
    <name evidence="1" type="ORF">PTTW11_03439</name>
</gene>
<proteinExistence type="predicted"/>